<dbReference type="AlphaFoldDB" id="A0A4U5JES6"/>
<dbReference type="InterPro" id="IPR055684">
    <property type="entry name" value="DUF7260"/>
</dbReference>
<evidence type="ECO:0000313" key="3">
    <source>
        <dbReference type="Proteomes" id="UP000308037"/>
    </source>
</evidence>
<feature type="domain" description="DUF7260" evidence="1">
    <location>
        <begin position="13"/>
        <end position="251"/>
    </location>
</feature>
<keyword evidence="3" id="KW-1185">Reference proteome</keyword>
<dbReference type="Proteomes" id="UP000308037">
    <property type="component" value="Unassembled WGS sequence"/>
</dbReference>
<proteinExistence type="predicted"/>
<evidence type="ECO:0000313" key="2">
    <source>
        <dbReference type="EMBL" id="TKR27644.1"/>
    </source>
</evidence>
<dbReference type="EMBL" id="QKNX01000001">
    <property type="protein sequence ID" value="TKR27644.1"/>
    <property type="molecule type" value="Genomic_DNA"/>
</dbReference>
<accession>A0A4U5JES6</accession>
<dbReference type="RefSeq" id="WP_137274945.1">
    <property type="nucleotide sequence ID" value="NZ_QKNX01000001.1"/>
</dbReference>
<sequence length="263" mass="29534">MATCASPTNPDDRLAEAVAELRREHRRTADELEALRGFEDRVRAIPSEEHTARSRPAIGVTTATVGTTTGLQQVQAAYESTLMSVPHYLEEYDDTYPESLAEEFSPDIASALTDGTEFNGRCKRAVLSAISTSQSARKLLLGVTDRERDSIRAAQDDIVSLAEELDDLEAMSFTEETFGALDAYRARLEVMRNRCGEISDRRQRSIFDQRRIQRLPSNVPDVTAYFYQDMDVEYPVMSIVAELLNRIGALQTRVEREMAFCHG</sequence>
<comment type="caution">
    <text evidence="2">The sequence shown here is derived from an EMBL/GenBank/DDBJ whole genome shotgun (WGS) entry which is preliminary data.</text>
</comment>
<organism evidence="2 3">
    <name type="scientific">Natronomonas salsuginis</name>
    <dbReference type="NCBI Taxonomy" id="2217661"/>
    <lineage>
        <taxon>Archaea</taxon>
        <taxon>Methanobacteriati</taxon>
        <taxon>Methanobacteriota</taxon>
        <taxon>Stenosarchaea group</taxon>
        <taxon>Halobacteria</taxon>
        <taxon>Halobacteriales</taxon>
        <taxon>Natronomonadaceae</taxon>
        <taxon>Natronomonas</taxon>
    </lineage>
</organism>
<dbReference type="OrthoDB" id="206489at2157"/>
<name>A0A4U5JES6_9EURY</name>
<reference evidence="2 3" key="1">
    <citation type="submission" date="2019-04" db="EMBL/GenBank/DDBJ databases">
        <title>Natronomonas sp. F20-122 a newhaloarchaeon isolated from a saline saltern of Isla Bacuta, Huelva, Spain.</title>
        <authorList>
            <person name="Duran-Viseras A."/>
            <person name="Sanchez-Porro C."/>
            <person name="Ventosa A."/>
        </authorList>
    </citation>
    <scope>NUCLEOTIDE SEQUENCE [LARGE SCALE GENOMIC DNA]</scope>
    <source>
        <strain evidence="2 3">F20-122</strain>
    </source>
</reference>
<gene>
    <name evidence="2" type="ORF">DM868_00700</name>
</gene>
<evidence type="ECO:0000259" key="1">
    <source>
        <dbReference type="Pfam" id="PF23921"/>
    </source>
</evidence>
<protein>
    <recommendedName>
        <fullName evidence="1">DUF7260 domain-containing protein</fullName>
    </recommendedName>
</protein>
<dbReference type="Pfam" id="PF23921">
    <property type="entry name" value="DUF7260"/>
    <property type="match status" value="1"/>
</dbReference>